<evidence type="ECO:0000256" key="14">
    <source>
        <dbReference type="ARBA" id="ARBA00023242"/>
    </source>
</evidence>
<feature type="compositionally biased region" description="Pro residues" evidence="16">
    <location>
        <begin position="232"/>
        <end position="247"/>
    </location>
</feature>
<evidence type="ECO:0000256" key="12">
    <source>
        <dbReference type="ARBA" id="ARBA00023163"/>
    </source>
</evidence>
<dbReference type="InterPro" id="IPR051381">
    <property type="entry name" value="CREB_ATF_subfamily"/>
</dbReference>
<keyword evidence="14" id="KW-0539">Nucleus</keyword>
<dbReference type="SMART" id="SM00338">
    <property type="entry name" value="BRLZ"/>
    <property type="match status" value="1"/>
</dbReference>
<evidence type="ECO:0000256" key="9">
    <source>
        <dbReference type="ARBA" id="ARBA00023125"/>
    </source>
</evidence>
<evidence type="ECO:0000256" key="8">
    <source>
        <dbReference type="ARBA" id="ARBA00023015"/>
    </source>
</evidence>
<keyword evidence="8" id="KW-0805">Transcription regulation</keyword>
<dbReference type="Pfam" id="PF00170">
    <property type="entry name" value="bZIP_1"/>
    <property type="match status" value="1"/>
</dbReference>
<evidence type="ECO:0000256" key="6">
    <source>
        <dbReference type="ARBA" id="ARBA00022968"/>
    </source>
</evidence>
<dbReference type="GO" id="GO:0005634">
    <property type="term" value="C:nucleus"/>
    <property type="evidence" value="ECO:0007669"/>
    <property type="project" value="TreeGrafter"/>
</dbReference>
<feature type="compositionally biased region" description="Basic and acidic residues" evidence="16">
    <location>
        <begin position="209"/>
        <end position="219"/>
    </location>
</feature>
<dbReference type="Proteomes" id="UP000694419">
    <property type="component" value="Unplaced"/>
</dbReference>
<keyword evidence="19" id="KW-1185">Reference proteome</keyword>
<organism evidence="18 19">
    <name type="scientific">Calidris pygmaea</name>
    <name type="common">Spoon-billed sandpiper</name>
    <dbReference type="NCBI Taxonomy" id="425635"/>
    <lineage>
        <taxon>Eukaryota</taxon>
        <taxon>Metazoa</taxon>
        <taxon>Chordata</taxon>
        <taxon>Craniata</taxon>
        <taxon>Vertebrata</taxon>
        <taxon>Euteleostomi</taxon>
        <taxon>Archelosauria</taxon>
        <taxon>Archosauria</taxon>
        <taxon>Dinosauria</taxon>
        <taxon>Saurischia</taxon>
        <taxon>Theropoda</taxon>
        <taxon>Coelurosauria</taxon>
        <taxon>Aves</taxon>
        <taxon>Neognathae</taxon>
        <taxon>Neoaves</taxon>
        <taxon>Charadriiformes</taxon>
        <taxon>Scolopacidae</taxon>
        <taxon>Calidris</taxon>
    </lineage>
</organism>
<evidence type="ECO:0000256" key="16">
    <source>
        <dbReference type="SAM" id="MobiDB-lite"/>
    </source>
</evidence>
<reference evidence="18" key="2">
    <citation type="submission" date="2025-09" db="UniProtKB">
        <authorList>
            <consortium name="Ensembl"/>
        </authorList>
    </citation>
    <scope>IDENTIFICATION</scope>
</reference>
<dbReference type="Ensembl" id="ENSCPGT00000006996.1">
    <property type="protein sequence ID" value="ENSCPGP00000006350.1"/>
    <property type="gene ID" value="ENSCPGG00000004561.1"/>
</dbReference>
<evidence type="ECO:0000256" key="11">
    <source>
        <dbReference type="ARBA" id="ARBA00023159"/>
    </source>
</evidence>
<feature type="domain" description="BZIP" evidence="17">
    <location>
        <begin position="94"/>
        <end position="157"/>
    </location>
</feature>
<dbReference type="CDD" id="cd14689">
    <property type="entry name" value="bZIP_CREB3"/>
    <property type="match status" value="1"/>
</dbReference>
<keyword evidence="12" id="KW-0804">Transcription</keyword>
<dbReference type="InterPro" id="IPR046347">
    <property type="entry name" value="bZIP_sf"/>
</dbReference>
<sequence>RWEGDPPGLALPHAAPRLLRHQRAARPTACPQPHSECVSPPPDGVPMTPPPIPPPTPVPISPQLRLTEEEKRLLAQEGVTLPGTLPLTQAEERILKKVRRKIRNKQSAQDSRRRKKEYLDGLESRAAACSAQNQELRKKVQELEKLNGSLLRQLQALITRTSNKAAQTGTCVLVRFWGRGPPPPHTPTPPRGSKGGSRAGGTAPRRSRPLGDKRQRRSGDNQQDLFHTTLPGGPPSPLSAGGPPPRGLLPAGFRGYGAGPGPGHPVLPLPTTSGAGGASGVHGSGASGLGFKWTRSVCGPSPGPCGPAPAGDTPPARRRRRPRTSWCPRTSRKRALPARPSDSWTHGES</sequence>
<dbReference type="PROSITE" id="PS50217">
    <property type="entry name" value="BZIP"/>
    <property type="match status" value="1"/>
</dbReference>
<feature type="region of interest" description="Disordered" evidence="16">
    <location>
        <begin position="176"/>
        <end position="349"/>
    </location>
</feature>
<evidence type="ECO:0000256" key="5">
    <source>
        <dbReference type="ARBA" id="ARBA00022824"/>
    </source>
</evidence>
<keyword evidence="10" id="KW-0472">Membrane</keyword>
<feature type="region of interest" description="Disordered" evidence="16">
    <location>
        <begin position="21"/>
        <end position="61"/>
    </location>
</feature>
<dbReference type="Gene3D" id="1.20.5.170">
    <property type="match status" value="1"/>
</dbReference>
<dbReference type="SUPFAM" id="SSF57959">
    <property type="entry name" value="Leucine zipper domain"/>
    <property type="match status" value="1"/>
</dbReference>
<reference evidence="18" key="1">
    <citation type="submission" date="2025-08" db="UniProtKB">
        <authorList>
            <consortium name="Ensembl"/>
        </authorList>
    </citation>
    <scope>IDENTIFICATION</scope>
</reference>
<feature type="compositionally biased region" description="Pro residues" evidence="16">
    <location>
        <begin position="39"/>
        <end position="60"/>
    </location>
</feature>
<protein>
    <recommendedName>
        <fullName evidence="3">Cyclic AMP-responsive element-binding protein 3-like protein 4</fullName>
    </recommendedName>
</protein>
<keyword evidence="5" id="KW-0256">Endoplasmic reticulum</keyword>
<dbReference type="FunFam" id="1.20.5.170:FF:000042">
    <property type="entry name" value="Cyclic AMP-responsive element-binding protein 3-like protein 3"/>
    <property type="match status" value="1"/>
</dbReference>
<keyword evidence="4" id="KW-0812">Transmembrane</keyword>
<comment type="similarity">
    <text evidence="2">Belongs to the bZIP family. ATF subfamily.</text>
</comment>
<dbReference type="PANTHER" id="PTHR45996:SF2">
    <property type="entry name" value="CYCLIC AMP-RESPONSIVE ELEMENT-BINDING PROTEIN 3-LIKE PROTEIN 4"/>
    <property type="match status" value="1"/>
</dbReference>
<dbReference type="AlphaFoldDB" id="A0A8C3JEI1"/>
<keyword evidence="13" id="KW-0325">Glycoprotein</keyword>
<evidence type="ECO:0000256" key="2">
    <source>
        <dbReference type="ARBA" id="ARBA00009050"/>
    </source>
</evidence>
<dbReference type="GO" id="GO:0005789">
    <property type="term" value="C:endoplasmic reticulum membrane"/>
    <property type="evidence" value="ECO:0007669"/>
    <property type="project" value="UniProtKB-SubCell"/>
</dbReference>
<name>A0A8C3JEI1_9CHAR</name>
<dbReference type="InterPro" id="IPR004827">
    <property type="entry name" value="bZIP"/>
</dbReference>
<keyword evidence="15" id="KW-0175">Coiled coil</keyword>
<feature type="compositionally biased region" description="Pro residues" evidence="16">
    <location>
        <begin position="180"/>
        <end position="190"/>
    </location>
</feature>
<evidence type="ECO:0000256" key="10">
    <source>
        <dbReference type="ARBA" id="ARBA00023136"/>
    </source>
</evidence>
<evidence type="ECO:0000256" key="3">
    <source>
        <dbReference type="ARBA" id="ARBA00013878"/>
    </source>
</evidence>
<evidence type="ECO:0000256" key="13">
    <source>
        <dbReference type="ARBA" id="ARBA00023180"/>
    </source>
</evidence>
<keyword evidence="11" id="KW-0010">Activator</keyword>
<keyword evidence="6" id="KW-0735">Signal-anchor</keyword>
<keyword evidence="7" id="KW-1133">Transmembrane helix</keyword>
<evidence type="ECO:0000259" key="17">
    <source>
        <dbReference type="PROSITE" id="PS50217"/>
    </source>
</evidence>
<feature type="compositionally biased region" description="Gly residues" evidence="16">
    <location>
        <begin position="274"/>
        <end position="288"/>
    </location>
</feature>
<proteinExistence type="inferred from homology"/>
<feature type="coiled-coil region" evidence="15">
    <location>
        <begin position="119"/>
        <end position="160"/>
    </location>
</feature>
<comment type="subcellular location">
    <subcellularLocation>
        <location evidence="1">Endoplasmic reticulum membrane</location>
        <topology evidence="1">Single-pass type II membrane protein</topology>
    </subcellularLocation>
</comment>
<dbReference type="PANTHER" id="PTHR45996">
    <property type="entry name" value="AGAP001464-PB"/>
    <property type="match status" value="1"/>
</dbReference>
<evidence type="ECO:0000313" key="19">
    <source>
        <dbReference type="Proteomes" id="UP000694419"/>
    </source>
</evidence>
<dbReference type="GO" id="GO:0000981">
    <property type="term" value="F:DNA-binding transcription factor activity, RNA polymerase II-specific"/>
    <property type="evidence" value="ECO:0007669"/>
    <property type="project" value="TreeGrafter"/>
</dbReference>
<keyword evidence="9" id="KW-0238">DNA-binding</keyword>
<evidence type="ECO:0000313" key="18">
    <source>
        <dbReference type="Ensembl" id="ENSCPGP00000006350.1"/>
    </source>
</evidence>
<dbReference type="GO" id="GO:0000978">
    <property type="term" value="F:RNA polymerase II cis-regulatory region sequence-specific DNA binding"/>
    <property type="evidence" value="ECO:0007669"/>
    <property type="project" value="TreeGrafter"/>
</dbReference>
<evidence type="ECO:0000256" key="15">
    <source>
        <dbReference type="SAM" id="Coils"/>
    </source>
</evidence>
<evidence type="ECO:0000256" key="4">
    <source>
        <dbReference type="ARBA" id="ARBA00022692"/>
    </source>
</evidence>
<evidence type="ECO:0000256" key="1">
    <source>
        <dbReference type="ARBA" id="ARBA00004648"/>
    </source>
</evidence>
<evidence type="ECO:0000256" key="7">
    <source>
        <dbReference type="ARBA" id="ARBA00022989"/>
    </source>
</evidence>
<accession>A0A8C3JEI1</accession>